<dbReference type="InterPro" id="IPR003680">
    <property type="entry name" value="Flavodoxin_fold"/>
</dbReference>
<proteinExistence type="predicted"/>
<keyword evidence="1" id="KW-0560">Oxidoreductase</keyword>
<dbReference type="SUPFAM" id="SSF52218">
    <property type="entry name" value="Flavoproteins"/>
    <property type="match status" value="1"/>
</dbReference>
<evidence type="ECO:0000313" key="4">
    <source>
        <dbReference type="Proteomes" id="UP000184476"/>
    </source>
</evidence>
<feature type="domain" description="Flavodoxin-like fold" evidence="2">
    <location>
        <begin position="1"/>
        <end position="169"/>
    </location>
</feature>
<dbReference type="PANTHER" id="PTHR47307:SF1">
    <property type="entry name" value="GLUTATHIONE-REGULATED POTASSIUM-EFFLUX SYSTEM ANCILLARY PROTEIN KEFG"/>
    <property type="match status" value="1"/>
</dbReference>
<dbReference type="InterPro" id="IPR046980">
    <property type="entry name" value="KefG/KefF"/>
</dbReference>
<evidence type="ECO:0000256" key="1">
    <source>
        <dbReference type="ARBA" id="ARBA00023002"/>
    </source>
</evidence>
<dbReference type="STRING" id="112248.SAMN05444392_11220"/>
<reference evidence="3 4" key="1">
    <citation type="submission" date="2016-11" db="EMBL/GenBank/DDBJ databases">
        <authorList>
            <person name="Jaros S."/>
            <person name="Januszkiewicz K."/>
            <person name="Wedrychowicz H."/>
        </authorList>
    </citation>
    <scope>NUCLEOTIDE SEQUENCE [LARGE SCALE GENOMIC DNA]</scope>
    <source>
        <strain evidence="3 4">DSM 44666</strain>
    </source>
</reference>
<organism evidence="3 4">
    <name type="scientific">Seinonella peptonophila</name>
    <dbReference type="NCBI Taxonomy" id="112248"/>
    <lineage>
        <taxon>Bacteria</taxon>
        <taxon>Bacillati</taxon>
        <taxon>Bacillota</taxon>
        <taxon>Bacilli</taxon>
        <taxon>Bacillales</taxon>
        <taxon>Thermoactinomycetaceae</taxon>
        <taxon>Seinonella</taxon>
    </lineage>
</organism>
<keyword evidence="4" id="KW-1185">Reference proteome</keyword>
<dbReference type="GO" id="GO:0003955">
    <property type="term" value="F:NAD(P)H dehydrogenase (quinone) activity"/>
    <property type="evidence" value="ECO:0007669"/>
    <property type="project" value="TreeGrafter"/>
</dbReference>
<dbReference type="GO" id="GO:0009055">
    <property type="term" value="F:electron transfer activity"/>
    <property type="evidence" value="ECO:0007669"/>
    <property type="project" value="TreeGrafter"/>
</dbReference>
<protein>
    <submittedName>
        <fullName evidence="3">Glutathione-regulated potassium-efflux system ancillary protein KefG</fullName>
    </submittedName>
</protein>
<evidence type="ECO:0000259" key="2">
    <source>
        <dbReference type="Pfam" id="PF02525"/>
    </source>
</evidence>
<dbReference type="Gene3D" id="3.40.50.360">
    <property type="match status" value="1"/>
</dbReference>
<dbReference type="OrthoDB" id="9798454at2"/>
<evidence type="ECO:0000313" key="3">
    <source>
        <dbReference type="EMBL" id="SHF25408.1"/>
    </source>
</evidence>
<dbReference type="RefSeq" id="WP_073156572.1">
    <property type="nucleotide sequence ID" value="NZ_FQVL01000012.1"/>
</dbReference>
<dbReference type="AlphaFoldDB" id="A0A1M5A558"/>
<dbReference type="EMBL" id="FQVL01000012">
    <property type="protein sequence ID" value="SHF25408.1"/>
    <property type="molecule type" value="Genomic_DNA"/>
</dbReference>
<gene>
    <name evidence="3" type="ORF">SAMN05444392_11220</name>
</gene>
<dbReference type="Pfam" id="PF02525">
    <property type="entry name" value="Flavodoxin_2"/>
    <property type="match status" value="1"/>
</dbReference>
<dbReference type="PANTHER" id="PTHR47307">
    <property type="entry name" value="GLUTATHIONE-REGULATED POTASSIUM-EFFLUX SYSTEM ANCILLARY PROTEIN KEFG"/>
    <property type="match status" value="1"/>
</dbReference>
<dbReference type="Proteomes" id="UP000184476">
    <property type="component" value="Unassembled WGS sequence"/>
</dbReference>
<accession>A0A1M5A558</accession>
<name>A0A1M5A558_9BACL</name>
<dbReference type="GO" id="GO:0010181">
    <property type="term" value="F:FMN binding"/>
    <property type="evidence" value="ECO:0007669"/>
    <property type="project" value="TreeGrafter"/>
</dbReference>
<dbReference type="InterPro" id="IPR029039">
    <property type="entry name" value="Flavoprotein-like_sf"/>
</dbReference>
<sequence length="180" mass="20957">MKVLVIVAHPNLSISRGNRQRVIELEKIQAVTIHQLYQEYPHWTINVEKEQQLLLKHDRIVLQFPFYWYSCPPLLKKWFDDVLTYGWAYGKDGDKLKGKEFIVAITSGGAKDAYRAGAYDWFTIDEYLKPIQATITRCQGTFLPSYTLYGIDDLTNAEIRKDAQEYGKYIIATHRHVSII</sequence>